<dbReference type="STRING" id="631.CH53_2387"/>
<keyword evidence="1" id="KW-0812">Transmembrane</keyword>
<organism evidence="2 3">
    <name type="scientific">Yersinia intermedia</name>
    <dbReference type="NCBI Taxonomy" id="631"/>
    <lineage>
        <taxon>Bacteria</taxon>
        <taxon>Pseudomonadati</taxon>
        <taxon>Pseudomonadota</taxon>
        <taxon>Gammaproteobacteria</taxon>
        <taxon>Enterobacterales</taxon>
        <taxon>Yersiniaceae</taxon>
        <taxon>Yersinia</taxon>
    </lineage>
</organism>
<evidence type="ECO:0000256" key="1">
    <source>
        <dbReference type="SAM" id="Phobius"/>
    </source>
</evidence>
<reference evidence="2 3" key="1">
    <citation type="submission" date="2015-03" db="EMBL/GenBank/DDBJ databases">
        <authorList>
            <person name="Murphy D."/>
        </authorList>
    </citation>
    <scope>NUCLEOTIDE SEQUENCE [LARGE SCALE GENOMIC DNA]</scope>
    <source>
        <strain evidence="2 3">BR165/97</strain>
    </source>
</reference>
<protein>
    <submittedName>
        <fullName evidence="2">Pilin protein, major subunit</fullName>
    </submittedName>
</protein>
<accession>A0A0T9MG89</accession>
<dbReference type="Proteomes" id="UP000038750">
    <property type="component" value="Unassembled WGS sequence"/>
</dbReference>
<name>A0A0T9MG89_YERIN</name>
<dbReference type="eggNOG" id="ENOG5030DDR">
    <property type="taxonomic scope" value="Bacteria"/>
</dbReference>
<dbReference type="RefSeq" id="WP_050073889.1">
    <property type="nucleotide sequence ID" value="NZ_CPZJ01000012.1"/>
</dbReference>
<proteinExistence type="predicted"/>
<sequence>MMDLITKGCVATLLKTRGFLKDTRGSIIEYVMVIALAGVFIGLAKPTLTDLVKNTVESTKSAVSAAEGTGAAADKKA</sequence>
<evidence type="ECO:0000313" key="3">
    <source>
        <dbReference type="Proteomes" id="UP000038750"/>
    </source>
</evidence>
<dbReference type="OrthoDB" id="6481039at2"/>
<feature type="transmembrane region" description="Helical" evidence="1">
    <location>
        <begin position="27"/>
        <end position="44"/>
    </location>
</feature>
<keyword evidence="1" id="KW-0472">Membrane</keyword>
<evidence type="ECO:0000313" key="2">
    <source>
        <dbReference type="EMBL" id="CNG08082.1"/>
    </source>
</evidence>
<dbReference type="EMBL" id="CPZJ01000012">
    <property type="protein sequence ID" value="CNG08082.1"/>
    <property type="molecule type" value="Genomic_DNA"/>
</dbReference>
<keyword evidence="1" id="KW-1133">Transmembrane helix</keyword>
<dbReference type="AlphaFoldDB" id="A0A0T9MG89"/>
<gene>
    <name evidence="2" type="ORF">ERS008530_02880</name>
</gene>